<dbReference type="InterPro" id="IPR001789">
    <property type="entry name" value="Sig_transdc_resp-reg_receiver"/>
</dbReference>
<reference evidence="4 5" key="1">
    <citation type="submission" date="2015-09" db="EMBL/GenBank/DDBJ databases">
        <title>Draft genome sequence of Kouleothrix aurantiaca JCM 19913.</title>
        <authorList>
            <person name="Hemp J."/>
        </authorList>
    </citation>
    <scope>NUCLEOTIDE SEQUENCE [LARGE SCALE GENOMIC DNA]</scope>
    <source>
        <strain evidence="4 5">COM-B</strain>
    </source>
</reference>
<dbReference type="SMART" id="SM00448">
    <property type="entry name" value="REC"/>
    <property type="match status" value="1"/>
</dbReference>
<dbReference type="PANTHER" id="PTHR44591">
    <property type="entry name" value="STRESS RESPONSE REGULATOR PROTEIN 1"/>
    <property type="match status" value="1"/>
</dbReference>
<dbReference type="Pfam" id="PF00072">
    <property type="entry name" value="Response_reg"/>
    <property type="match status" value="1"/>
</dbReference>
<keyword evidence="5" id="KW-1185">Reference proteome</keyword>
<evidence type="ECO:0000259" key="3">
    <source>
        <dbReference type="PROSITE" id="PS50110"/>
    </source>
</evidence>
<dbReference type="EMBL" id="LJCR01000016">
    <property type="protein sequence ID" value="KPV54773.1"/>
    <property type="molecule type" value="Genomic_DNA"/>
</dbReference>
<dbReference type="Proteomes" id="UP000050509">
    <property type="component" value="Unassembled WGS sequence"/>
</dbReference>
<evidence type="ECO:0000256" key="2">
    <source>
        <dbReference type="PROSITE-ProRule" id="PRU00169"/>
    </source>
</evidence>
<protein>
    <recommendedName>
        <fullName evidence="3">Response regulatory domain-containing protein</fullName>
    </recommendedName>
</protein>
<dbReference type="PANTHER" id="PTHR44591:SF3">
    <property type="entry name" value="RESPONSE REGULATORY DOMAIN-CONTAINING PROTEIN"/>
    <property type="match status" value="1"/>
</dbReference>
<accession>A0A0N8PT79</accession>
<comment type="caution">
    <text evidence="4">The sequence shown here is derived from an EMBL/GenBank/DDBJ whole genome shotgun (WGS) entry which is preliminary data.</text>
</comment>
<dbReference type="AlphaFoldDB" id="A0A0N8PT79"/>
<name>A0A0N8PT79_9CHLR</name>
<feature type="domain" description="Response regulatory" evidence="3">
    <location>
        <begin position="6"/>
        <end position="119"/>
    </location>
</feature>
<dbReference type="InterPro" id="IPR011006">
    <property type="entry name" value="CheY-like_superfamily"/>
</dbReference>
<organism evidence="4 5">
    <name type="scientific">Kouleothrix aurantiaca</name>
    <dbReference type="NCBI Taxonomy" id="186479"/>
    <lineage>
        <taxon>Bacteria</taxon>
        <taxon>Bacillati</taxon>
        <taxon>Chloroflexota</taxon>
        <taxon>Chloroflexia</taxon>
        <taxon>Chloroflexales</taxon>
        <taxon>Roseiflexineae</taxon>
        <taxon>Roseiflexaceae</taxon>
        <taxon>Kouleothrix</taxon>
    </lineage>
</organism>
<evidence type="ECO:0000256" key="1">
    <source>
        <dbReference type="ARBA" id="ARBA00022553"/>
    </source>
</evidence>
<feature type="modified residue" description="4-aspartylphosphate" evidence="2">
    <location>
        <position position="55"/>
    </location>
</feature>
<dbReference type="PROSITE" id="PS50110">
    <property type="entry name" value="RESPONSE_REGULATORY"/>
    <property type="match status" value="1"/>
</dbReference>
<keyword evidence="1 2" id="KW-0597">Phosphoprotein</keyword>
<gene>
    <name evidence="4" type="ORF">SE17_01570</name>
</gene>
<dbReference type="GO" id="GO:0000160">
    <property type="term" value="P:phosphorelay signal transduction system"/>
    <property type="evidence" value="ECO:0007669"/>
    <property type="project" value="InterPro"/>
</dbReference>
<evidence type="ECO:0000313" key="4">
    <source>
        <dbReference type="EMBL" id="KPV54773.1"/>
    </source>
</evidence>
<proteinExistence type="predicted"/>
<sequence>MENVGDILVVDDEANILSLVVEVLEEEGYAVRSATNGVDALEAIAVQRPGLVMVDMYMPHMNGMMVVEHLVANGLSDLPVILMTASTSAAEQVLSQSNVDYLPKPFELTQLLDLVARYLPPPGAP</sequence>
<evidence type="ECO:0000313" key="5">
    <source>
        <dbReference type="Proteomes" id="UP000050509"/>
    </source>
</evidence>
<dbReference type="Gene3D" id="3.40.50.2300">
    <property type="match status" value="1"/>
</dbReference>
<dbReference type="SUPFAM" id="SSF52172">
    <property type="entry name" value="CheY-like"/>
    <property type="match status" value="1"/>
</dbReference>
<dbReference type="InterPro" id="IPR050595">
    <property type="entry name" value="Bact_response_regulator"/>
</dbReference>